<dbReference type="EMBL" id="FQXT01000005">
    <property type="protein sequence ID" value="SHI21739.1"/>
    <property type="molecule type" value="Genomic_DNA"/>
</dbReference>
<reference evidence="2" key="1">
    <citation type="submission" date="2016-11" db="EMBL/GenBank/DDBJ databases">
        <authorList>
            <person name="Varghese N."/>
            <person name="Submissions S."/>
        </authorList>
    </citation>
    <scope>NUCLEOTIDE SEQUENCE [LARGE SCALE GENOMIC DNA]</scope>
    <source>
        <strain evidence="2">DSM 19859</strain>
    </source>
</reference>
<evidence type="ECO:0008006" key="3">
    <source>
        <dbReference type="Google" id="ProtNLM"/>
    </source>
</evidence>
<gene>
    <name evidence="1" type="ORF">SAMN04487999_2906</name>
</gene>
<sequence>MKLFARFRNKLKKLFQKNKQPEYEVTQFVFSDRQRIDGKSTISFFVNNPKPDVSVTRTFESEDETVNSLMDNNDFRRMLFENLFPASNSVKYHCGIKEPITVPNKMPGDIDILLFEDGQPENTIGIECKIVKSKSSENKPPKINKVNSVQKKGTQQANGYAEIGFSRVYLMVILLDDGRHYKNPNVMFRSTPTEWLDELYGFDWDSRLDSDIGIIYTHVNQFTSNHINQTKGLGLRVEREAVTKEQDEGLTEKIQSLIRHAKVLAEYAANLAN</sequence>
<name>A0A1M5ZC50_9FLAO</name>
<protein>
    <recommendedName>
        <fullName evidence="3">Restriction endonuclease</fullName>
    </recommendedName>
</protein>
<evidence type="ECO:0000313" key="1">
    <source>
        <dbReference type="EMBL" id="SHI21739.1"/>
    </source>
</evidence>
<dbReference type="STRING" id="573501.SAMN04487999_2906"/>
<dbReference type="RefSeq" id="WP_072984203.1">
    <property type="nucleotide sequence ID" value="NZ_FQXT01000005.1"/>
</dbReference>
<organism evidence="1 2">
    <name type="scientific">Leeuwenhoekiella palythoae</name>
    <dbReference type="NCBI Taxonomy" id="573501"/>
    <lineage>
        <taxon>Bacteria</taxon>
        <taxon>Pseudomonadati</taxon>
        <taxon>Bacteroidota</taxon>
        <taxon>Flavobacteriia</taxon>
        <taxon>Flavobacteriales</taxon>
        <taxon>Flavobacteriaceae</taxon>
        <taxon>Leeuwenhoekiella</taxon>
    </lineage>
</organism>
<dbReference type="OrthoDB" id="1414864at2"/>
<evidence type="ECO:0000313" key="2">
    <source>
        <dbReference type="Proteomes" id="UP000184240"/>
    </source>
</evidence>
<accession>A0A1M5ZC50</accession>
<dbReference type="AlphaFoldDB" id="A0A1M5ZC50"/>
<proteinExistence type="predicted"/>
<dbReference type="Proteomes" id="UP000184240">
    <property type="component" value="Unassembled WGS sequence"/>
</dbReference>